<gene>
    <name evidence="2" type="ORF">PHMEG_0001656</name>
</gene>
<feature type="region of interest" description="Disordered" evidence="1">
    <location>
        <begin position="1"/>
        <end position="63"/>
    </location>
</feature>
<sequence length="221" mass="24894">MKRSKFGDVGCYNCGTTGRYKNDNPDLLTEEKQERLSGPKTQSSRAQAKSKEHQIDQPLHHSKNQNVVGQALSVEFKCHGAKKPNCFVMSMDEPDVYSATHDHRRWTSTTQGIGSLKLKRSEAPTKKNIIANFTAPGGVAESDKWYSRLGHTCHQIQTPNEKKNDQLPCLSFRKAKAQAIPVKSRSWGRQNLLIQGSHNRTQYTTGLDFMDDYSSSPPHTY</sequence>
<protein>
    <submittedName>
        <fullName evidence="2">Uncharacterized protein</fullName>
    </submittedName>
</protein>
<keyword evidence="3" id="KW-1185">Reference proteome</keyword>
<evidence type="ECO:0000313" key="3">
    <source>
        <dbReference type="Proteomes" id="UP000198211"/>
    </source>
</evidence>
<feature type="compositionally biased region" description="Basic and acidic residues" evidence="1">
    <location>
        <begin position="49"/>
        <end position="59"/>
    </location>
</feature>
<accession>A0A225X2K4</accession>
<organism evidence="2 3">
    <name type="scientific">Phytophthora megakarya</name>
    <dbReference type="NCBI Taxonomy" id="4795"/>
    <lineage>
        <taxon>Eukaryota</taxon>
        <taxon>Sar</taxon>
        <taxon>Stramenopiles</taxon>
        <taxon>Oomycota</taxon>
        <taxon>Peronosporomycetes</taxon>
        <taxon>Peronosporales</taxon>
        <taxon>Peronosporaceae</taxon>
        <taxon>Phytophthora</taxon>
    </lineage>
</organism>
<dbReference type="AlphaFoldDB" id="A0A225X2K4"/>
<dbReference type="Proteomes" id="UP000198211">
    <property type="component" value="Unassembled WGS sequence"/>
</dbReference>
<evidence type="ECO:0000256" key="1">
    <source>
        <dbReference type="SAM" id="MobiDB-lite"/>
    </source>
</evidence>
<dbReference type="EMBL" id="NBNE01000062">
    <property type="protein sequence ID" value="OWZ23459.1"/>
    <property type="molecule type" value="Genomic_DNA"/>
</dbReference>
<evidence type="ECO:0000313" key="2">
    <source>
        <dbReference type="EMBL" id="OWZ23459.1"/>
    </source>
</evidence>
<proteinExistence type="predicted"/>
<name>A0A225X2K4_9STRA</name>
<reference evidence="3" key="1">
    <citation type="submission" date="2017-03" db="EMBL/GenBank/DDBJ databases">
        <title>Phytopthora megakarya and P. palmivora, two closely related causual agents of cacao black pod achieved similar genome size and gene model numbers by different mechanisms.</title>
        <authorList>
            <person name="Ali S."/>
            <person name="Shao J."/>
            <person name="Larry D.J."/>
            <person name="Kronmiller B."/>
            <person name="Shen D."/>
            <person name="Strem M.D."/>
            <person name="Melnick R.L."/>
            <person name="Guiltinan M.J."/>
            <person name="Tyler B.M."/>
            <person name="Meinhardt L.W."/>
            <person name="Bailey B.A."/>
        </authorList>
    </citation>
    <scope>NUCLEOTIDE SEQUENCE [LARGE SCALE GENOMIC DNA]</scope>
    <source>
        <strain evidence="3">zdho120</strain>
    </source>
</reference>
<comment type="caution">
    <text evidence="2">The sequence shown here is derived from an EMBL/GenBank/DDBJ whole genome shotgun (WGS) entry which is preliminary data.</text>
</comment>
<feature type="compositionally biased region" description="Basic and acidic residues" evidence="1">
    <location>
        <begin position="20"/>
        <end position="37"/>
    </location>
</feature>